<evidence type="ECO:0000256" key="9">
    <source>
        <dbReference type="ARBA" id="ARBA00022723"/>
    </source>
</evidence>
<keyword evidence="7" id="KW-0028">Amino-acid biosynthesis</keyword>
<evidence type="ECO:0000256" key="1">
    <source>
        <dbReference type="ARBA" id="ARBA00001947"/>
    </source>
</evidence>
<evidence type="ECO:0000256" key="4">
    <source>
        <dbReference type="ARBA" id="ARBA00009553"/>
    </source>
</evidence>
<keyword evidence="8 14" id="KW-0808">Transferase</keyword>
<dbReference type="InterPro" id="IPR038071">
    <property type="entry name" value="UROD/MetE-like_sf"/>
</dbReference>
<dbReference type="GO" id="GO:0003871">
    <property type="term" value="F:5-methyltetrahydropteroyltriglutamate-homocysteine S-methyltransferase activity"/>
    <property type="evidence" value="ECO:0007669"/>
    <property type="project" value="UniProtKB-EC"/>
</dbReference>
<dbReference type="UniPathway" id="UPA00051">
    <property type="reaction ID" value="UER00082"/>
</dbReference>
<evidence type="ECO:0000256" key="5">
    <source>
        <dbReference type="ARBA" id="ARBA00012034"/>
    </source>
</evidence>
<dbReference type="InterPro" id="IPR002629">
    <property type="entry name" value="Met_Synth_C/arc"/>
</dbReference>
<evidence type="ECO:0000259" key="13">
    <source>
        <dbReference type="Pfam" id="PF08267"/>
    </source>
</evidence>
<dbReference type="NCBIfam" id="NF003556">
    <property type="entry name" value="PRK05222.1"/>
    <property type="match status" value="1"/>
</dbReference>
<dbReference type="Pfam" id="PF08267">
    <property type="entry name" value="Meth_synt_1"/>
    <property type="match status" value="1"/>
</dbReference>
<comment type="cofactor">
    <cofactor evidence="1">
        <name>Zn(2+)</name>
        <dbReference type="ChEBI" id="CHEBI:29105"/>
    </cofactor>
</comment>
<keyword evidence="6 14" id="KW-0489">Methyltransferase</keyword>
<keyword evidence="10" id="KW-0862">Zinc</keyword>
<evidence type="ECO:0000256" key="3">
    <source>
        <dbReference type="ARBA" id="ARBA00004681"/>
    </source>
</evidence>
<gene>
    <name evidence="14" type="ORF">MNBD_GAMMA21-1787</name>
</gene>
<evidence type="ECO:0000256" key="8">
    <source>
        <dbReference type="ARBA" id="ARBA00022679"/>
    </source>
</evidence>
<evidence type="ECO:0000256" key="6">
    <source>
        <dbReference type="ARBA" id="ARBA00022603"/>
    </source>
</evidence>
<dbReference type="GO" id="GO:0071265">
    <property type="term" value="P:L-methionine biosynthetic process"/>
    <property type="evidence" value="ECO:0007669"/>
    <property type="project" value="UniProtKB-ARBA"/>
</dbReference>
<evidence type="ECO:0000259" key="12">
    <source>
        <dbReference type="Pfam" id="PF01717"/>
    </source>
</evidence>
<feature type="domain" description="Cobalamin-independent methionine synthase MetE C-terminal/archaeal" evidence="12">
    <location>
        <begin position="431"/>
        <end position="751"/>
    </location>
</feature>
<evidence type="ECO:0000256" key="2">
    <source>
        <dbReference type="ARBA" id="ARBA00002777"/>
    </source>
</evidence>
<comment type="similarity">
    <text evidence="4">Belongs to the vitamin-B12 independent methionine synthase family.</text>
</comment>
<dbReference type="HAMAP" id="MF_00172">
    <property type="entry name" value="Meth_synth"/>
    <property type="match status" value="1"/>
</dbReference>
<name>A0A3B0ZTQ0_9ZZZZ</name>
<dbReference type="PIRSF" id="PIRSF000382">
    <property type="entry name" value="MeTrfase_B12_ind"/>
    <property type="match status" value="1"/>
</dbReference>
<organism evidence="14">
    <name type="scientific">hydrothermal vent metagenome</name>
    <dbReference type="NCBI Taxonomy" id="652676"/>
    <lineage>
        <taxon>unclassified sequences</taxon>
        <taxon>metagenomes</taxon>
        <taxon>ecological metagenomes</taxon>
    </lineage>
</organism>
<evidence type="ECO:0000256" key="7">
    <source>
        <dbReference type="ARBA" id="ARBA00022605"/>
    </source>
</evidence>
<dbReference type="InterPro" id="IPR006276">
    <property type="entry name" value="Cobalamin-indep_Met_synthase"/>
</dbReference>
<dbReference type="SUPFAM" id="SSF51726">
    <property type="entry name" value="UROD/MetE-like"/>
    <property type="match status" value="2"/>
</dbReference>
<keyword evidence="11" id="KW-0486">Methionine biosynthesis</keyword>
<dbReference type="GO" id="GO:0032259">
    <property type="term" value="P:methylation"/>
    <property type="evidence" value="ECO:0007669"/>
    <property type="project" value="UniProtKB-KW"/>
</dbReference>
<dbReference type="NCBIfam" id="TIGR01371">
    <property type="entry name" value="met_syn_B12ind"/>
    <property type="match status" value="1"/>
</dbReference>
<dbReference type="FunFam" id="3.20.20.210:FF:000003">
    <property type="entry name" value="5-methyltetrahydropteroyltriglutamate--homocysteine methyltransferase"/>
    <property type="match status" value="1"/>
</dbReference>
<evidence type="ECO:0000256" key="10">
    <source>
        <dbReference type="ARBA" id="ARBA00022833"/>
    </source>
</evidence>
<dbReference type="CDD" id="cd03312">
    <property type="entry name" value="CIMS_N_terminal_like"/>
    <property type="match status" value="1"/>
</dbReference>
<dbReference type="AlphaFoldDB" id="A0A3B0ZTQ0"/>
<dbReference type="Gene3D" id="3.20.20.210">
    <property type="match status" value="2"/>
</dbReference>
<evidence type="ECO:0000313" key="14">
    <source>
        <dbReference type="EMBL" id="VAW90707.1"/>
    </source>
</evidence>
<comment type="function">
    <text evidence="2">Catalyzes the transfer of a methyl group from 5-methyltetrahydrofolate to homocysteine resulting in methionine formation.</text>
</comment>
<proteinExistence type="inferred from homology"/>
<evidence type="ECO:0000256" key="11">
    <source>
        <dbReference type="ARBA" id="ARBA00023167"/>
    </source>
</evidence>
<dbReference type="GO" id="GO:0008270">
    <property type="term" value="F:zinc ion binding"/>
    <property type="evidence" value="ECO:0007669"/>
    <property type="project" value="InterPro"/>
</dbReference>
<dbReference type="InterPro" id="IPR013215">
    <property type="entry name" value="Cbl-indep_Met_Synth_N"/>
</dbReference>
<comment type="pathway">
    <text evidence="3">Amino-acid biosynthesis; L-methionine biosynthesis via de novo pathway; L-methionine from L-homocysteine (MetE route): step 1/1.</text>
</comment>
<keyword evidence="9" id="KW-0479">Metal-binding</keyword>
<dbReference type="Pfam" id="PF01717">
    <property type="entry name" value="Meth_synt_2"/>
    <property type="match status" value="1"/>
</dbReference>
<dbReference type="PANTHER" id="PTHR30519">
    <property type="entry name" value="5-METHYLTETRAHYDROPTEROYLTRIGLUTAMATE--HOMOCYSTEINE METHYLTRANSFERASE"/>
    <property type="match status" value="1"/>
</dbReference>
<reference evidence="14" key="1">
    <citation type="submission" date="2018-06" db="EMBL/GenBank/DDBJ databases">
        <authorList>
            <person name="Zhirakovskaya E."/>
        </authorList>
    </citation>
    <scope>NUCLEOTIDE SEQUENCE</scope>
</reference>
<accession>A0A3B0ZTQ0</accession>
<sequence length="756" mass="86083">MIKTHNLGYPRIGSNRELKKAIEAYWQGKLELSSVEQTAKELRLSHWHCQQDAGIDLIPVGDFSLYDQVLDTTCLLGVVPPRFNWQGNAITSDTYFAMARGLQDETDSIAACEMTKWFDTNYHYLVPEIHKGQEFKISFNKLFDEVAEAQAAGFNVKPVILGPLTWLWLAKIKGETFDKLELLEQLVSIYGDILNKLQQQGIEWVQVDEPVLVLDLPQSWQVAFTSTYSRLQFKTLKILLTTYFGELQDNLQFTSKLPVAGLHIDLVRGASQLTRVLDVLPSYKVLSLGVIDGRNIWRSDLDAIVATISAAKIKYSGDIWLAPSCSLLHVPVDLDNEPQLDEEIKSWLAFAKQKLQELNILKLAFSDSSIIQSQLQAARTARRVRKNSSRIHNESVKQRVLSINDDMINRHSDYTQRSIIQKQKLKLPLYPTTTIGSFPQTADIRSVRHKFKQGNMTESDYIQFMQDEISRVVKKQEQLGLDVLVHGEPERNDMVEYFGEMLEGFVFTQNGWVQSYGSRCVKPPIIYGDIYRSAPMTIDWAQFAQSCTDKPVKGMLTGPVTILNWSFVRDDQSRAQTAEQIALALRDEVLDLENAGIRIIQIDEAALREGLPLRRIQWPEYLASSIKSFRITACGVRDETQIHTHMCYSEFNDIIDAIANMDADVITIETSRSDMELLDAFENFNYPNEIGPGVYDIHSENIPSTEDIVRLMKKAALRIPAERLWINPDCGLKTRQWPEVEQALQSMINSALVLRN</sequence>
<protein>
    <recommendedName>
        <fullName evidence="5">5-methyltetrahydropteroyltriglutamate--homocysteine S-methyltransferase</fullName>
        <ecNumber evidence="5">2.1.1.14</ecNumber>
    </recommendedName>
</protein>
<dbReference type="EMBL" id="UOFR01000003">
    <property type="protein sequence ID" value="VAW90707.1"/>
    <property type="molecule type" value="Genomic_DNA"/>
</dbReference>
<dbReference type="CDD" id="cd03311">
    <property type="entry name" value="CIMS_C_terminal_like"/>
    <property type="match status" value="1"/>
</dbReference>
<dbReference type="EC" id="2.1.1.14" evidence="5"/>
<feature type="domain" description="Cobalamin-independent methionine synthase MetE N-terminal" evidence="13">
    <location>
        <begin position="3"/>
        <end position="311"/>
    </location>
</feature>
<dbReference type="FunFam" id="3.20.20.210:FF:000002">
    <property type="entry name" value="5-methyltetrahydropteroyltriglutamate--homocysteine methyltransferase"/>
    <property type="match status" value="1"/>
</dbReference>